<feature type="region of interest" description="Disordered" evidence="3">
    <location>
        <begin position="219"/>
        <end position="269"/>
    </location>
</feature>
<evidence type="ECO:0000256" key="3">
    <source>
        <dbReference type="SAM" id="MobiDB-lite"/>
    </source>
</evidence>
<dbReference type="InterPro" id="IPR021858">
    <property type="entry name" value="Fun_TF"/>
</dbReference>
<dbReference type="PANTHER" id="PTHR37534">
    <property type="entry name" value="TRANSCRIPTIONAL ACTIVATOR PROTEIN UGA3"/>
    <property type="match status" value="1"/>
</dbReference>
<dbReference type="Proteomes" id="UP000027920">
    <property type="component" value="Unassembled WGS sequence"/>
</dbReference>
<keyword evidence="2" id="KW-0539">Nucleus</keyword>
<evidence type="ECO:0000256" key="2">
    <source>
        <dbReference type="ARBA" id="ARBA00023242"/>
    </source>
</evidence>
<comment type="caution">
    <text evidence="4">The sequence shown here is derived from an EMBL/GenBank/DDBJ whole genome shotgun (WGS) entry which is preliminary data.</text>
</comment>
<dbReference type="AlphaFoldDB" id="A0A072P0W7"/>
<sequence>MHLGHGEAPEEVDGGDMNVDLELEDWDVMEYEDLRLDPGSPQKALATFARASKASPYDPMLLSHYEAVICSSSTLLDDERNNPYRHVLLPMALDSPGVYHATLAISANVLRLGQPEYAVVALDHRQKALRRLITLLENGGADTSREMDEMLGLVLMLCWFEISDGCSPSWVKHLKGFRSLINRHRTICSQGSQHSLNLEQFFMRYFAFHLVLAKTTFRPEEPDSEGATLQTGTPSSSISDDQTSVRHPSEDPASGRQAKSFSSSSLSSHMHEDTMDEIDPYMGFSNRLLLLINEITGLVRVGNTADNNTLFTNQARHLKSSLDNLHQHLPAFPAVAASASLSASPCSPTTQRDFASRTRAMAATAETYRHGALVLLHHILSQPHPAASISSHVVIHVKELQAAIRSILHTISTHLDDMVHTAALPLWPLFLAGCCVDDEDQRMTALRVFETTEQRKRFGNVTPARQVMEMVWRQRDLGRDQRRSAASAAARRNSDPKVLGMYEWERASLLLGGWKISLT</sequence>
<dbReference type="GO" id="GO:0000976">
    <property type="term" value="F:transcription cis-regulatory region binding"/>
    <property type="evidence" value="ECO:0007669"/>
    <property type="project" value="TreeGrafter"/>
</dbReference>
<reference evidence="4 5" key="1">
    <citation type="submission" date="2013-03" db="EMBL/GenBank/DDBJ databases">
        <title>The Genome Sequence of Exophiala aquamarina CBS 119918.</title>
        <authorList>
            <consortium name="The Broad Institute Genomics Platform"/>
            <person name="Cuomo C."/>
            <person name="de Hoog S."/>
            <person name="Gorbushina A."/>
            <person name="Walker B."/>
            <person name="Young S.K."/>
            <person name="Zeng Q."/>
            <person name="Gargeya S."/>
            <person name="Fitzgerald M."/>
            <person name="Haas B."/>
            <person name="Abouelleil A."/>
            <person name="Allen A.W."/>
            <person name="Alvarado L."/>
            <person name="Arachchi H.M."/>
            <person name="Berlin A.M."/>
            <person name="Chapman S.B."/>
            <person name="Gainer-Dewar J."/>
            <person name="Goldberg J."/>
            <person name="Griggs A."/>
            <person name="Gujja S."/>
            <person name="Hansen M."/>
            <person name="Howarth C."/>
            <person name="Imamovic A."/>
            <person name="Ireland A."/>
            <person name="Larimer J."/>
            <person name="McCowan C."/>
            <person name="Murphy C."/>
            <person name="Pearson M."/>
            <person name="Poon T.W."/>
            <person name="Priest M."/>
            <person name="Roberts A."/>
            <person name="Saif S."/>
            <person name="Shea T."/>
            <person name="Sisk P."/>
            <person name="Sykes S."/>
            <person name="Wortman J."/>
            <person name="Nusbaum C."/>
            <person name="Birren B."/>
        </authorList>
    </citation>
    <scope>NUCLEOTIDE SEQUENCE [LARGE SCALE GENOMIC DNA]</scope>
    <source>
        <strain evidence="4 5">CBS 119918</strain>
    </source>
</reference>
<dbReference type="GeneID" id="25285727"/>
<feature type="compositionally biased region" description="Polar residues" evidence="3">
    <location>
        <begin position="227"/>
        <end position="242"/>
    </location>
</feature>
<dbReference type="GO" id="GO:0003700">
    <property type="term" value="F:DNA-binding transcription factor activity"/>
    <property type="evidence" value="ECO:0007669"/>
    <property type="project" value="TreeGrafter"/>
</dbReference>
<comment type="subcellular location">
    <subcellularLocation>
        <location evidence="1">Nucleus</location>
    </subcellularLocation>
</comment>
<proteinExistence type="predicted"/>
<dbReference type="STRING" id="1182545.A0A072P0W7"/>
<dbReference type="HOGENOM" id="CLU_015493_3_1_1"/>
<dbReference type="PANTHER" id="PTHR37534:SF49">
    <property type="entry name" value="LYSINE BIOSYNTHESIS REGULATORY PROTEIN LYS14"/>
    <property type="match status" value="1"/>
</dbReference>
<protein>
    <submittedName>
        <fullName evidence="4">Uncharacterized protein</fullName>
    </submittedName>
</protein>
<keyword evidence="5" id="KW-1185">Reference proteome</keyword>
<evidence type="ECO:0000313" key="5">
    <source>
        <dbReference type="Proteomes" id="UP000027920"/>
    </source>
</evidence>
<dbReference type="GO" id="GO:0045944">
    <property type="term" value="P:positive regulation of transcription by RNA polymerase II"/>
    <property type="evidence" value="ECO:0007669"/>
    <property type="project" value="TreeGrafter"/>
</dbReference>
<evidence type="ECO:0000256" key="1">
    <source>
        <dbReference type="ARBA" id="ARBA00004123"/>
    </source>
</evidence>
<accession>A0A072P0W7</accession>
<name>A0A072P0W7_9EURO</name>
<evidence type="ECO:0000313" key="4">
    <source>
        <dbReference type="EMBL" id="KEF52918.1"/>
    </source>
</evidence>
<dbReference type="OrthoDB" id="4158070at2759"/>
<dbReference type="VEuPathDB" id="FungiDB:A1O9_10824"/>
<dbReference type="GO" id="GO:0005634">
    <property type="term" value="C:nucleus"/>
    <property type="evidence" value="ECO:0007669"/>
    <property type="project" value="UniProtKB-SubCell"/>
</dbReference>
<gene>
    <name evidence="4" type="ORF">A1O9_10824</name>
</gene>
<dbReference type="EMBL" id="AMGV01000015">
    <property type="protein sequence ID" value="KEF52918.1"/>
    <property type="molecule type" value="Genomic_DNA"/>
</dbReference>
<organism evidence="4 5">
    <name type="scientific">Exophiala aquamarina CBS 119918</name>
    <dbReference type="NCBI Taxonomy" id="1182545"/>
    <lineage>
        <taxon>Eukaryota</taxon>
        <taxon>Fungi</taxon>
        <taxon>Dikarya</taxon>
        <taxon>Ascomycota</taxon>
        <taxon>Pezizomycotina</taxon>
        <taxon>Eurotiomycetes</taxon>
        <taxon>Chaetothyriomycetidae</taxon>
        <taxon>Chaetothyriales</taxon>
        <taxon>Herpotrichiellaceae</taxon>
        <taxon>Exophiala</taxon>
    </lineage>
</organism>
<dbReference type="Pfam" id="PF11951">
    <property type="entry name" value="Fungal_trans_2"/>
    <property type="match status" value="1"/>
</dbReference>
<dbReference type="RefSeq" id="XP_013255508.1">
    <property type="nucleotide sequence ID" value="XM_013400054.1"/>
</dbReference>